<dbReference type="InterPro" id="IPR009016">
    <property type="entry name" value="Fe_hydrogenase"/>
</dbReference>
<dbReference type="Gene3D" id="3.40.950.10">
    <property type="entry name" value="Fe-only Hydrogenase (Larger Subunit), Chain L, domain 3"/>
    <property type="match status" value="1"/>
</dbReference>
<dbReference type="InterPro" id="IPR003149">
    <property type="entry name" value="Fe_hydrogenase_ssu"/>
</dbReference>
<keyword evidence="2" id="KW-0004">4Fe-4S</keyword>
<dbReference type="InterPro" id="IPR000283">
    <property type="entry name" value="NADH_UbQ_OxRdtase_75kDa_su_CS"/>
</dbReference>
<evidence type="ECO:0000256" key="3">
    <source>
        <dbReference type="ARBA" id="ARBA00022723"/>
    </source>
</evidence>
<name>A0ABS5PP88_9FIRM</name>
<dbReference type="PROSITE" id="PS00198">
    <property type="entry name" value="4FE4S_FER_1"/>
    <property type="match status" value="1"/>
</dbReference>
<evidence type="ECO:0000313" key="9">
    <source>
        <dbReference type="EMBL" id="MBS7526988.1"/>
    </source>
</evidence>
<evidence type="ECO:0000256" key="4">
    <source>
        <dbReference type="ARBA" id="ARBA00023004"/>
    </source>
</evidence>
<dbReference type="InterPro" id="IPR036991">
    <property type="entry name" value="Fe_hydrogenase_ssu_sf"/>
</dbReference>
<dbReference type="PROSITE" id="PS51839">
    <property type="entry name" value="4FE4S_HC3"/>
    <property type="match status" value="1"/>
</dbReference>
<dbReference type="InterPro" id="IPR017896">
    <property type="entry name" value="4Fe4S_Fe-S-bd"/>
</dbReference>
<dbReference type="RefSeq" id="WP_213236850.1">
    <property type="nucleotide sequence ID" value="NZ_JAHBCL010000015.1"/>
</dbReference>
<dbReference type="PROSITE" id="PS51085">
    <property type="entry name" value="2FE2S_FER_2"/>
    <property type="match status" value="1"/>
</dbReference>
<evidence type="ECO:0000256" key="5">
    <source>
        <dbReference type="ARBA" id="ARBA00023014"/>
    </source>
</evidence>
<dbReference type="SMART" id="SM00929">
    <property type="entry name" value="NADH-G_4Fe-4S_3"/>
    <property type="match status" value="1"/>
</dbReference>
<dbReference type="Gene3D" id="3.10.20.740">
    <property type="match status" value="1"/>
</dbReference>
<dbReference type="SUPFAM" id="SSF54292">
    <property type="entry name" value="2Fe-2S ferredoxin-like"/>
    <property type="match status" value="1"/>
</dbReference>
<sequence>MVTVEIDGHIITAEADMTILSAARAAAIHIPSLCYLENINEIAACRVCVVEIEGLDHLVPACATKIQEGMRVFTNTMRVQKARRINVELLLSQHDCQCALCLRNGNCELQNLAGDLGILTIPFPVEPRTGSWDSLAPFVKETEKCIQCMRCVQVCDKIQEMHIWQVFGSGGRSTIGIPTAVLSDTDCTYCGQCVTHCPTGALHERDDTAAVRRALADPETTTIIQVAPAVRVAWAEGMGLSETEMSTEKMVGILKAMGFDYVFDTNFAADLTILEEGSELLERLQDKESHQWPMFTSCCPAWVKFLKQQYPLFNDALSTVKSPQQMFGAVTKSYFSDTSGIDPHKMMVISIMPCIAKKEENKLENMRSACGDLDVDVILTTRELIRLMKAQHVNINQIDSQPFDSPLGSSTGAGVIFGASGGVMDAALRSAYYLIEGKNADADAFNVVRGIKGWKEATFTIPSFGQIRVAVVSGLGNAKALMEAVSKGEAAYDFVEVMACPGGCAGGGGQPIHEAMECAEARGEQLWLIDQRAAIRYSHENEAVLTLYRDFLGKPLGAKAHALLHTDENWHHKAAYKSQEMVKAIAINIAMSRK</sequence>
<keyword evidence="4" id="KW-0408">Iron</keyword>
<dbReference type="SUPFAM" id="SSF53920">
    <property type="entry name" value="Fe-only hydrogenase"/>
    <property type="match status" value="1"/>
</dbReference>
<comment type="cofactor">
    <cofactor evidence="1">
        <name>[4Fe-4S] cluster</name>
        <dbReference type="ChEBI" id="CHEBI:49883"/>
    </cofactor>
</comment>
<dbReference type="InterPro" id="IPR001041">
    <property type="entry name" value="2Fe-2S_ferredoxin-type"/>
</dbReference>
<organism evidence="9 10">
    <name type="scientific">Fusibacter paucivorans</name>
    <dbReference type="NCBI Taxonomy" id="76009"/>
    <lineage>
        <taxon>Bacteria</taxon>
        <taxon>Bacillati</taxon>
        <taxon>Bacillota</taxon>
        <taxon>Clostridia</taxon>
        <taxon>Eubacteriales</taxon>
        <taxon>Eubacteriales Family XII. Incertae Sedis</taxon>
        <taxon>Fusibacter</taxon>
    </lineage>
</organism>
<keyword evidence="5" id="KW-0411">Iron-sulfur</keyword>
<dbReference type="InterPro" id="IPR004108">
    <property type="entry name" value="Fe_hydrogenase_lsu_C"/>
</dbReference>
<dbReference type="Proteomes" id="UP000746471">
    <property type="component" value="Unassembled WGS sequence"/>
</dbReference>
<dbReference type="Gene3D" id="4.10.260.20">
    <property type="entry name" value="Iron hydrogenase, small subunit"/>
    <property type="match status" value="1"/>
</dbReference>
<dbReference type="InterPro" id="IPR050340">
    <property type="entry name" value="Cytosolic_Fe-S_CAF"/>
</dbReference>
<feature type="domain" description="4Fe-4S ferredoxin-type" evidence="7">
    <location>
        <begin position="135"/>
        <end position="166"/>
    </location>
</feature>
<dbReference type="Pfam" id="PF13510">
    <property type="entry name" value="Fer2_4"/>
    <property type="match status" value="1"/>
</dbReference>
<dbReference type="SUPFAM" id="SSF54862">
    <property type="entry name" value="4Fe-4S ferredoxins"/>
    <property type="match status" value="1"/>
</dbReference>
<dbReference type="PANTHER" id="PTHR11615">
    <property type="entry name" value="NITRATE, FORMATE, IRON DEHYDROGENASE"/>
    <property type="match status" value="1"/>
</dbReference>
<reference evidence="9 10" key="1">
    <citation type="submission" date="2021-05" db="EMBL/GenBank/DDBJ databases">
        <title>Fusibacter ferrireducens sp. nov., an anaerobic, sulfur- and Fe-reducing bacterium isolated from the mangrove sediment.</title>
        <authorList>
            <person name="Qiu D."/>
        </authorList>
    </citation>
    <scope>NUCLEOTIDE SEQUENCE [LARGE SCALE GENOMIC DNA]</scope>
    <source>
        <strain evidence="9 10">DSM 12116</strain>
    </source>
</reference>
<evidence type="ECO:0000313" key="10">
    <source>
        <dbReference type="Proteomes" id="UP000746471"/>
    </source>
</evidence>
<dbReference type="Pfam" id="PF02256">
    <property type="entry name" value="Fe_hyd_SSU"/>
    <property type="match status" value="1"/>
</dbReference>
<dbReference type="InterPro" id="IPR017900">
    <property type="entry name" value="4Fe4S_Fe_S_CS"/>
</dbReference>
<dbReference type="NCBIfam" id="TIGR02512">
    <property type="entry name" value="FeFe_hydrog_A"/>
    <property type="match status" value="1"/>
</dbReference>
<feature type="domain" description="2Fe-2S ferredoxin-type" evidence="6">
    <location>
        <begin position="1"/>
        <end position="78"/>
    </location>
</feature>
<protein>
    <submittedName>
        <fullName evidence="9">[FeFe] hydrogenase, group A</fullName>
    </submittedName>
</protein>
<dbReference type="Pfam" id="PF02906">
    <property type="entry name" value="Fe_hyd_lg_C"/>
    <property type="match status" value="1"/>
</dbReference>
<dbReference type="CDD" id="cd00207">
    <property type="entry name" value="fer2"/>
    <property type="match status" value="1"/>
</dbReference>
<dbReference type="Pfam" id="PF10588">
    <property type="entry name" value="NADH-G_4Fe-4S_3"/>
    <property type="match status" value="1"/>
</dbReference>
<dbReference type="PROSITE" id="PS00641">
    <property type="entry name" value="COMPLEX1_75K_1"/>
    <property type="match status" value="1"/>
</dbReference>
<dbReference type="SMART" id="SM00902">
    <property type="entry name" value="Fe_hyd_SSU"/>
    <property type="match status" value="1"/>
</dbReference>
<comment type="caution">
    <text evidence="9">The sequence shown here is derived from an EMBL/GenBank/DDBJ whole genome shotgun (WGS) entry which is preliminary data.</text>
</comment>
<evidence type="ECO:0000259" key="8">
    <source>
        <dbReference type="PROSITE" id="PS51839"/>
    </source>
</evidence>
<dbReference type="InterPro" id="IPR036010">
    <property type="entry name" value="2Fe-2S_ferredoxin-like_sf"/>
</dbReference>
<dbReference type="PROSITE" id="PS51379">
    <property type="entry name" value="4FE4S_FER_2"/>
    <property type="match status" value="2"/>
</dbReference>
<feature type="domain" description="4Fe-4S His(Cys)3-ligated-type" evidence="8">
    <location>
        <begin position="78"/>
        <end position="117"/>
    </location>
</feature>
<dbReference type="InterPro" id="IPR013352">
    <property type="entry name" value="Fe_hydrogenase_subset"/>
</dbReference>
<accession>A0ABS5PP88</accession>
<dbReference type="Gene3D" id="3.40.50.1780">
    <property type="match status" value="1"/>
</dbReference>
<keyword evidence="3" id="KW-0479">Metal-binding</keyword>
<dbReference type="Gene3D" id="3.30.70.20">
    <property type="match status" value="1"/>
</dbReference>
<dbReference type="InterPro" id="IPR019574">
    <property type="entry name" value="NADH_UbQ_OxRdtase_Gsu_4Fe4S-bd"/>
</dbReference>
<proteinExistence type="predicted"/>
<evidence type="ECO:0000259" key="6">
    <source>
        <dbReference type="PROSITE" id="PS51085"/>
    </source>
</evidence>
<feature type="domain" description="4Fe-4S ferredoxin-type" evidence="7">
    <location>
        <begin position="178"/>
        <end position="207"/>
    </location>
</feature>
<evidence type="ECO:0000256" key="2">
    <source>
        <dbReference type="ARBA" id="ARBA00022485"/>
    </source>
</evidence>
<evidence type="ECO:0000259" key="7">
    <source>
        <dbReference type="PROSITE" id="PS51379"/>
    </source>
</evidence>
<keyword evidence="10" id="KW-1185">Reference proteome</keyword>
<dbReference type="Pfam" id="PF12838">
    <property type="entry name" value="Fer4_7"/>
    <property type="match status" value="1"/>
</dbReference>
<evidence type="ECO:0000256" key="1">
    <source>
        <dbReference type="ARBA" id="ARBA00001966"/>
    </source>
</evidence>
<dbReference type="EMBL" id="JAHBCL010000015">
    <property type="protein sequence ID" value="MBS7526988.1"/>
    <property type="molecule type" value="Genomic_DNA"/>
</dbReference>
<gene>
    <name evidence="9" type="ORF">KHM83_09880</name>
</gene>